<dbReference type="GO" id="GO:0016301">
    <property type="term" value="F:kinase activity"/>
    <property type="evidence" value="ECO:0007669"/>
    <property type="project" value="UniProtKB-KW"/>
</dbReference>
<dbReference type="PANTHER" id="PTHR44520">
    <property type="entry name" value="RESPONSE REGULATOR RCP1-RELATED"/>
    <property type="match status" value="1"/>
</dbReference>
<gene>
    <name evidence="3" type="ORF">OB69_02135</name>
</gene>
<evidence type="ECO:0000256" key="1">
    <source>
        <dbReference type="PROSITE-ProRule" id="PRU00169"/>
    </source>
</evidence>
<dbReference type="InterPro" id="IPR011006">
    <property type="entry name" value="CheY-like_superfamily"/>
</dbReference>
<evidence type="ECO:0000259" key="2">
    <source>
        <dbReference type="PROSITE" id="PS50110"/>
    </source>
</evidence>
<keyword evidence="3" id="KW-0418">Kinase</keyword>
<proteinExistence type="predicted"/>
<feature type="domain" description="Response regulatory" evidence="2">
    <location>
        <begin position="6"/>
        <end position="134"/>
    </location>
</feature>
<dbReference type="SMART" id="SM00448">
    <property type="entry name" value="REC"/>
    <property type="match status" value="1"/>
</dbReference>
<evidence type="ECO:0000313" key="4">
    <source>
        <dbReference type="Proteomes" id="UP000036908"/>
    </source>
</evidence>
<evidence type="ECO:0000313" key="3">
    <source>
        <dbReference type="EMBL" id="KOF04337.1"/>
    </source>
</evidence>
<accession>A0A0L8AQ77</accession>
<dbReference type="Pfam" id="PF00072">
    <property type="entry name" value="Response_reg"/>
    <property type="match status" value="1"/>
</dbReference>
<dbReference type="EMBL" id="JSVA01000003">
    <property type="protein sequence ID" value="KOF04337.1"/>
    <property type="molecule type" value="Genomic_DNA"/>
</dbReference>
<feature type="modified residue" description="4-aspartylphosphate" evidence="1">
    <location>
        <position position="64"/>
    </location>
</feature>
<reference evidence="4" key="1">
    <citation type="submission" date="2014-11" db="EMBL/GenBank/DDBJ databases">
        <title>Genome sequencing of Roseivirga sp. D-25.</title>
        <authorList>
            <person name="Selvaratnam C."/>
            <person name="Thevarajoo S."/>
            <person name="Goh K.M."/>
            <person name="Eee R."/>
            <person name="Chan K.-G."/>
            <person name="Chong C.S."/>
        </authorList>
    </citation>
    <scope>NUCLEOTIDE SEQUENCE [LARGE SCALE GENOMIC DNA]</scope>
    <source>
        <strain evidence="4">D-25</strain>
    </source>
</reference>
<dbReference type="Proteomes" id="UP000036908">
    <property type="component" value="Unassembled WGS sequence"/>
</dbReference>
<keyword evidence="1" id="KW-0597">Phosphoprotein</keyword>
<dbReference type="PANTHER" id="PTHR44520:SF2">
    <property type="entry name" value="RESPONSE REGULATOR RCP1"/>
    <property type="match status" value="1"/>
</dbReference>
<sequence>MKKLNCILLIDDDEATNYYNQIIIGKLNCTNKIVVKESGFEALEYLKSKEDDGNYPCPDLIFLDINMPAMNGWEFLEQYKKLEATQRGRIVVVMLTTSLNPADQEMASRLNEIQDFVNKPLGIELVQNILSKHFK</sequence>
<keyword evidence="4" id="KW-1185">Reference proteome</keyword>
<keyword evidence="3" id="KW-0808">Transferase</keyword>
<dbReference type="RefSeq" id="WP_053222047.1">
    <property type="nucleotide sequence ID" value="NZ_JSVA01000003.1"/>
</dbReference>
<dbReference type="PROSITE" id="PS50110">
    <property type="entry name" value="RESPONSE_REGULATORY"/>
    <property type="match status" value="1"/>
</dbReference>
<organism evidence="3 4">
    <name type="scientific">Roseivirga seohaensis subsp. aquiponti</name>
    <dbReference type="NCBI Taxonomy" id="1566026"/>
    <lineage>
        <taxon>Bacteria</taxon>
        <taxon>Pseudomonadati</taxon>
        <taxon>Bacteroidota</taxon>
        <taxon>Cytophagia</taxon>
        <taxon>Cytophagales</taxon>
        <taxon>Roseivirgaceae</taxon>
        <taxon>Roseivirga</taxon>
    </lineage>
</organism>
<dbReference type="AlphaFoldDB" id="A0A0L8AQ77"/>
<dbReference type="PATRIC" id="fig|1566026.4.peg.2128"/>
<dbReference type="Gene3D" id="3.40.50.2300">
    <property type="match status" value="1"/>
</dbReference>
<dbReference type="OrthoDB" id="1524091at2"/>
<dbReference type="SUPFAM" id="SSF52172">
    <property type="entry name" value="CheY-like"/>
    <property type="match status" value="1"/>
</dbReference>
<comment type="caution">
    <text evidence="3">The sequence shown here is derived from an EMBL/GenBank/DDBJ whole genome shotgun (WGS) entry which is preliminary data.</text>
</comment>
<protein>
    <submittedName>
        <fullName evidence="3">Histidine kinase</fullName>
    </submittedName>
</protein>
<name>A0A0L8AQ77_9BACT</name>
<dbReference type="InterPro" id="IPR052893">
    <property type="entry name" value="TCS_response_regulator"/>
</dbReference>
<dbReference type="GO" id="GO:0000160">
    <property type="term" value="P:phosphorelay signal transduction system"/>
    <property type="evidence" value="ECO:0007669"/>
    <property type="project" value="InterPro"/>
</dbReference>
<dbReference type="InterPro" id="IPR001789">
    <property type="entry name" value="Sig_transdc_resp-reg_receiver"/>
</dbReference>